<gene>
    <name evidence="2" type="ORF">H8744_05315</name>
</gene>
<evidence type="ECO:0000313" key="2">
    <source>
        <dbReference type="EMBL" id="MBC8592677.1"/>
    </source>
</evidence>
<dbReference type="InterPro" id="IPR009677">
    <property type="entry name" value="DUF1266"/>
</dbReference>
<protein>
    <submittedName>
        <fullName evidence="2">DUF1266 domain-containing protein</fullName>
    </submittedName>
</protein>
<sequence length="236" mass="27175">MEQQNISLRFNGNLEDCNLPKSKKQDLFIGLIAGMRKGFFVNSLSTGINKDTLHEILIGVTKPKQESTITETLKFLQTEGERTAYSILLPYLLSSNDKKEIEKILRERFFGIELFVNRAHNIRKFLDYVHDKNIVSINENDLIRGILSWDMGELINLTRIAFEAGYINESTAWEHIKFAGEQCRTNYRNWEEIGKGYLIGQAMKGHSVNVFKSNMAYEDDLLISSHMPFLLSIFSL</sequence>
<accession>A0A926IJC1</accession>
<dbReference type="Pfam" id="PF06889">
    <property type="entry name" value="DUF1266"/>
    <property type="match status" value="1"/>
</dbReference>
<reference evidence="2" key="1">
    <citation type="submission" date="2020-08" db="EMBL/GenBank/DDBJ databases">
        <title>Genome public.</title>
        <authorList>
            <person name="Liu C."/>
            <person name="Sun Q."/>
        </authorList>
    </citation>
    <scope>NUCLEOTIDE SEQUENCE</scope>
    <source>
        <strain evidence="2">N12</strain>
    </source>
</reference>
<comment type="caution">
    <text evidence="2">The sequence shown here is derived from an EMBL/GenBank/DDBJ whole genome shotgun (WGS) entry which is preliminary data.</text>
</comment>
<dbReference type="RefSeq" id="WP_262433850.1">
    <property type="nucleotide sequence ID" value="NZ_JACRTF010000001.1"/>
</dbReference>
<proteinExistence type="predicted"/>
<name>A0A926IJC1_9BACT</name>
<organism evidence="2 3">
    <name type="scientific">Jilunia laotingensis</name>
    <dbReference type="NCBI Taxonomy" id="2763675"/>
    <lineage>
        <taxon>Bacteria</taxon>
        <taxon>Pseudomonadati</taxon>
        <taxon>Bacteroidota</taxon>
        <taxon>Bacteroidia</taxon>
        <taxon>Bacteroidales</taxon>
        <taxon>Bacteroidaceae</taxon>
        <taxon>Jilunia</taxon>
    </lineage>
</organism>
<dbReference type="Proteomes" id="UP000651085">
    <property type="component" value="Unassembled WGS sequence"/>
</dbReference>
<feature type="domain" description="DUF1266" evidence="1">
    <location>
        <begin position="68"/>
        <end position="209"/>
    </location>
</feature>
<dbReference type="EMBL" id="JACRTF010000001">
    <property type="protein sequence ID" value="MBC8592677.1"/>
    <property type="molecule type" value="Genomic_DNA"/>
</dbReference>
<keyword evidence="3" id="KW-1185">Reference proteome</keyword>
<dbReference type="AlphaFoldDB" id="A0A926IJC1"/>
<evidence type="ECO:0000259" key="1">
    <source>
        <dbReference type="Pfam" id="PF06889"/>
    </source>
</evidence>
<evidence type="ECO:0000313" key="3">
    <source>
        <dbReference type="Proteomes" id="UP000651085"/>
    </source>
</evidence>